<evidence type="ECO:0000256" key="3">
    <source>
        <dbReference type="HAMAP-Rule" id="MF_02240"/>
    </source>
</evidence>
<evidence type="ECO:0000256" key="1">
    <source>
        <dbReference type="ARBA" id="ARBA00022801"/>
    </source>
</evidence>
<dbReference type="Gene3D" id="3.40.50.1000">
    <property type="entry name" value="HAD superfamily/HAD-like"/>
    <property type="match status" value="1"/>
</dbReference>
<dbReference type="Gene3D" id="1.20.120.710">
    <property type="entry name" value="Haloacid dehalogenase hydrolase-like domain"/>
    <property type="match status" value="1"/>
</dbReference>
<dbReference type="InterPro" id="IPR051400">
    <property type="entry name" value="HAD-like_hydrolase"/>
</dbReference>
<dbReference type="EC" id="3.1.3.3" evidence="3"/>
<comment type="caution">
    <text evidence="4">The sequence shown here is derived from an EMBL/GenBank/DDBJ whole genome shotgun (WGS) entry which is preliminary data.</text>
</comment>
<dbReference type="Proteomes" id="UP001595989">
    <property type="component" value="Unassembled WGS sequence"/>
</dbReference>
<dbReference type="NCBIfam" id="TIGR01549">
    <property type="entry name" value="HAD-SF-IA-v1"/>
    <property type="match status" value="1"/>
</dbReference>
<comment type="cofactor">
    <cofactor evidence="3">
        <name>Mg(2+)</name>
        <dbReference type="ChEBI" id="CHEBI:18420"/>
    </cofactor>
    <cofactor evidence="3">
        <name>Co(2+)</name>
        <dbReference type="ChEBI" id="CHEBI:48828"/>
    </cofactor>
</comment>
<evidence type="ECO:0000313" key="4">
    <source>
        <dbReference type="EMBL" id="MFC4559055.1"/>
    </source>
</evidence>
<comment type="similarity">
    <text evidence="3">Belongs to the HAD-like hydrolase superfamily.</text>
</comment>
<organism evidence="4 5">
    <name type="scientific">Virgibacillus kekensis</name>
    <dbReference type="NCBI Taxonomy" id="202261"/>
    <lineage>
        <taxon>Bacteria</taxon>
        <taxon>Bacillati</taxon>
        <taxon>Bacillota</taxon>
        <taxon>Bacilli</taxon>
        <taxon>Bacillales</taxon>
        <taxon>Bacillaceae</taxon>
        <taxon>Virgibacillus</taxon>
    </lineage>
</organism>
<dbReference type="SFLD" id="SFLDG01129">
    <property type="entry name" value="C1.5:_HAD__Beta-PGM__Phosphata"/>
    <property type="match status" value="1"/>
</dbReference>
<evidence type="ECO:0000313" key="5">
    <source>
        <dbReference type="Proteomes" id="UP001595989"/>
    </source>
</evidence>
<proteinExistence type="inferred from homology"/>
<evidence type="ECO:0000256" key="2">
    <source>
        <dbReference type="ARBA" id="ARBA00022842"/>
    </source>
</evidence>
<dbReference type="PANTHER" id="PTHR46470:SF3">
    <property type="entry name" value="N-ACYLNEURAMINATE-9-PHOSPHATASE"/>
    <property type="match status" value="1"/>
</dbReference>
<dbReference type="HAMAP" id="MF_02240">
    <property type="entry name" value="PSP"/>
    <property type="match status" value="1"/>
</dbReference>
<comment type="function">
    <text evidence="3">Catalyzes the last step of the phosphorylated serine biosynthetic pathway, i.e. dephosphorylation of O-phospho-L-serine to form L-serine.</text>
</comment>
<sequence length="260" mass="29612">MKAILFDLDDTLLWDKKSVDEAFAAACSVAADRFGLHPEVLEKNVRQNARDLYASYEIYEFTQMIGINPFEALWGDFNDEGEEFRELANIAPTYRMEAWTRGLRDTGIDNQALGRDLAETFRRARREKAFVFSDTFRALETLEREFRLALLTNGSPDLQETKLDMTPELRPYFEHIIISGAFGKGKPDPAIFTHALSRMKVHKEEALMVGDNLKTDILGAERAGIPSAWVNRRGEESGVIEPTYTIKSLDELPLLIERMS</sequence>
<dbReference type="Pfam" id="PF00702">
    <property type="entry name" value="Hydrolase"/>
    <property type="match status" value="1"/>
</dbReference>
<dbReference type="SFLD" id="SFLDG01135">
    <property type="entry name" value="C1.5.6:_HAD__Beta-PGM__Phospha"/>
    <property type="match status" value="1"/>
</dbReference>
<reference evidence="5" key="1">
    <citation type="journal article" date="2019" name="Int. J. Syst. Evol. Microbiol.">
        <title>The Global Catalogue of Microorganisms (GCM) 10K type strain sequencing project: providing services to taxonomists for standard genome sequencing and annotation.</title>
        <authorList>
            <consortium name="The Broad Institute Genomics Platform"/>
            <consortium name="The Broad Institute Genome Sequencing Center for Infectious Disease"/>
            <person name="Wu L."/>
            <person name="Ma J."/>
        </authorList>
    </citation>
    <scope>NUCLEOTIDE SEQUENCE [LARGE SCALE GENOMIC DNA]</scope>
    <source>
        <strain evidence="5">CGMCC 4.7426</strain>
    </source>
</reference>
<dbReference type="SUPFAM" id="SSF56784">
    <property type="entry name" value="HAD-like"/>
    <property type="match status" value="1"/>
</dbReference>
<comment type="pathway">
    <text evidence="3">Amino-acid biosynthesis; L-serine biosynthesis; L-serine from 3-phospho-D-glycerate: step 3/3.</text>
</comment>
<dbReference type="InterPro" id="IPR036412">
    <property type="entry name" value="HAD-like_sf"/>
</dbReference>
<comment type="catalytic activity">
    <reaction evidence="3">
        <text>O-phospho-D-serine + H2O = D-serine + phosphate</text>
        <dbReference type="Rhea" id="RHEA:24873"/>
        <dbReference type="ChEBI" id="CHEBI:15377"/>
        <dbReference type="ChEBI" id="CHEBI:35247"/>
        <dbReference type="ChEBI" id="CHEBI:43474"/>
        <dbReference type="ChEBI" id="CHEBI:58680"/>
        <dbReference type="EC" id="3.1.3.3"/>
    </reaction>
</comment>
<comment type="catalytic activity">
    <reaction evidence="3">
        <text>O-phospho-L-serine + H2O = L-serine + phosphate</text>
        <dbReference type="Rhea" id="RHEA:21208"/>
        <dbReference type="ChEBI" id="CHEBI:15377"/>
        <dbReference type="ChEBI" id="CHEBI:33384"/>
        <dbReference type="ChEBI" id="CHEBI:43474"/>
        <dbReference type="ChEBI" id="CHEBI:57524"/>
        <dbReference type="EC" id="3.1.3.3"/>
    </reaction>
</comment>
<dbReference type="GO" id="GO:0016787">
    <property type="term" value="F:hydrolase activity"/>
    <property type="evidence" value="ECO:0007669"/>
    <property type="project" value="UniProtKB-KW"/>
</dbReference>
<keyword evidence="3" id="KW-0170">Cobalt</keyword>
<dbReference type="SFLD" id="SFLDS00003">
    <property type="entry name" value="Haloacid_Dehalogenase"/>
    <property type="match status" value="1"/>
</dbReference>
<name>A0ABV9DJP1_9BACI</name>
<dbReference type="EMBL" id="JBHSFU010000007">
    <property type="protein sequence ID" value="MFC4559055.1"/>
    <property type="molecule type" value="Genomic_DNA"/>
</dbReference>
<keyword evidence="5" id="KW-1185">Reference proteome</keyword>
<keyword evidence="3" id="KW-0028">Amino-acid biosynthesis</keyword>
<dbReference type="PANTHER" id="PTHR46470">
    <property type="entry name" value="N-ACYLNEURAMINATE-9-PHOSPHATASE"/>
    <property type="match status" value="1"/>
</dbReference>
<dbReference type="InterPro" id="IPR006439">
    <property type="entry name" value="HAD-SF_hydro_IA"/>
</dbReference>
<keyword evidence="1 3" id="KW-0378">Hydrolase</keyword>
<accession>A0ABV9DJP1</accession>
<dbReference type="InterPro" id="IPR044266">
    <property type="entry name" value="PSP_YsaA"/>
</dbReference>
<protein>
    <recommendedName>
        <fullName evidence="3">Phosphoserine phosphatase</fullName>
        <shortName evidence="3">PSP</shortName>
        <ecNumber evidence="3">3.1.3.3</ecNumber>
    </recommendedName>
</protein>
<dbReference type="InterPro" id="IPR023214">
    <property type="entry name" value="HAD_sf"/>
</dbReference>
<gene>
    <name evidence="4" type="ORF">ACFO3D_12720</name>
</gene>
<keyword evidence="3" id="KW-0718">Serine biosynthesis</keyword>
<dbReference type="RefSeq" id="WP_390296522.1">
    <property type="nucleotide sequence ID" value="NZ_JBHSFU010000007.1"/>
</dbReference>
<keyword evidence="2 3" id="KW-0460">Magnesium</keyword>